<dbReference type="GO" id="GO:0002028">
    <property type="term" value="P:regulation of sodium ion transport"/>
    <property type="evidence" value="ECO:0007669"/>
    <property type="project" value="UniProtKB-UniRule"/>
</dbReference>
<evidence type="ECO:0000256" key="2">
    <source>
        <dbReference type="ARBA" id="ARBA00006364"/>
    </source>
</evidence>
<dbReference type="PANTHER" id="PTHR13084:SF6">
    <property type="entry name" value="SODIUM_POTASSIUM-TRANSPORTING ATPASE SUBUNIT BETA-1-INTERACTING PROTEIN"/>
    <property type="match status" value="1"/>
</dbReference>
<keyword evidence="6" id="KW-0472">Membrane</keyword>
<keyword evidence="9" id="KW-1185">Reference proteome</keyword>
<evidence type="ECO:0000256" key="6">
    <source>
        <dbReference type="ARBA" id="ARBA00023136"/>
    </source>
</evidence>
<evidence type="ECO:0000313" key="8">
    <source>
        <dbReference type="EnsemblMetazoa" id="ACHR008789-PA"/>
    </source>
</evidence>
<accession>A0A182KDF2</accession>
<protein>
    <recommendedName>
        <fullName evidence="7">Sodium/potassium-transporting ATPase subunit beta-1-interacting protein</fullName>
        <shortName evidence="7">Na(+)/K(+)-transporting ATPase subunit beta-1-interacting protein</shortName>
    </recommendedName>
</protein>
<dbReference type="Pfam" id="PF05640">
    <property type="entry name" value="NKAIN"/>
    <property type="match status" value="1"/>
</dbReference>
<reference evidence="8" key="2">
    <citation type="submission" date="2020-05" db="UniProtKB">
        <authorList>
            <consortium name="EnsemblMetazoa"/>
        </authorList>
    </citation>
    <scope>IDENTIFICATION</scope>
    <source>
        <strain evidence="8">ACHKN1017</strain>
    </source>
</reference>
<dbReference type="PANTHER" id="PTHR13084">
    <property type="entry name" value="T-CELL LYMPHOMA BREAKPOINT-ASSOCIATED TARGET 1-RELATED"/>
    <property type="match status" value="1"/>
</dbReference>
<dbReference type="Proteomes" id="UP000075881">
    <property type="component" value="Unassembled WGS sequence"/>
</dbReference>
<sequence>MCFDFFGSKLAQGRWDMKVDLPIGTKAHQLTTFVFVCSIPPNKQDSDLLNLGTGSVSWFEENGYGCRPTYPTNVTSEDPYRPVRPEKVDGCLLEYHIVEVVHSGIHCALAIFGIFGAICLGQTFLDEDDSCKYLLPGRCFQSYPVHCPRSFTTAS</sequence>
<evidence type="ECO:0000256" key="4">
    <source>
        <dbReference type="ARBA" id="ARBA00022692"/>
    </source>
</evidence>
<dbReference type="EnsemblMetazoa" id="ACHR008789-RA">
    <property type="protein sequence ID" value="ACHR008789-PA"/>
    <property type="gene ID" value="ACHR008789"/>
</dbReference>
<keyword evidence="3 7" id="KW-1003">Cell membrane</keyword>
<reference evidence="9" key="1">
    <citation type="submission" date="2013-03" db="EMBL/GenBank/DDBJ databases">
        <title>The Genome Sequence of Anopheles christyi ACHKN1017.</title>
        <authorList>
            <consortium name="The Broad Institute Genomics Platform"/>
            <person name="Neafsey D.E."/>
            <person name="Besansky N."/>
            <person name="Walker B."/>
            <person name="Young S.K."/>
            <person name="Zeng Q."/>
            <person name="Gargeya S."/>
            <person name="Fitzgerald M."/>
            <person name="Haas B."/>
            <person name="Abouelleil A."/>
            <person name="Allen A.W."/>
            <person name="Alvarado L."/>
            <person name="Arachchi H.M."/>
            <person name="Berlin A.M."/>
            <person name="Chapman S.B."/>
            <person name="Gainer-Dewar J."/>
            <person name="Goldberg J."/>
            <person name="Griggs A."/>
            <person name="Gujja S."/>
            <person name="Hansen M."/>
            <person name="Howarth C."/>
            <person name="Imamovic A."/>
            <person name="Ireland A."/>
            <person name="Larimer J."/>
            <person name="McCowan C."/>
            <person name="Murphy C."/>
            <person name="Pearson M."/>
            <person name="Poon T.W."/>
            <person name="Priest M."/>
            <person name="Roberts A."/>
            <person name="Saif S."/>
            <person name="Shea T."/>
            <person name="Sisk P."/>
            <person name="Sykes S."/>
            <person name="Wortman J."/>
            <person name="Nusbaum C."/>
            <person name="Birren B."/>
        </authorList>
    </citation>
    <scope>NUCLEOTIDE SEQUENCE [LARGE SCALE GENOMIC DNA]</scope>
    <source>
        <strain evidence="9">ACHKN1017</strain>
    </source>
</reference>
<name>A0A182KDF2_9DIPT</name>
<evidence type="ECO:0000256" key="7">
    <source>
        <dbReference type="RuleBase" id="RU368041"/>
    </source>
</evidence>
<dbReference type="InterPro" id="IPR008516">
    <property type="entry name" value="Na/K-Atpase_Interacting"/>
</dbReference>
<dbReference type="AlphaFoldDB" id="A0A182KDF2"/>
<evidence type="ECO:0000256" key="1">
    <source>
        <dbReference type="ARBA" id="ARBA00004651"/>
    </source>
</evidence>
<proteinExistence type="inferred from homology"/>
<comment type="similarity">
    <text evidence="2 7">Belongs to the NKAIN family.</text>
</comment>
<evidence type="ECO:0000313" key="9">
    <source>
        <dbReference type="Proteomes" id="UP000075881"/>
    </source>
</evidence>
<keyword evidence="4" id="KW-0812">Transmembrane</keyword>
<dbReference type="GO" id="GO:0005886">
    <property type="term" value="C:plasma membrane"/>
    <property type="evidence" value="ECO:0007669"/>
    <property type="project" value="UniProtKB-SubCell"/>
</dbReference>
<keyword evidence="5" id="KW-1133">Transmembrane helix</keyword>
<evidence type="ECO:0000256" key="3">
    <source>
        <dbReference type="ARBA" id="ARBA00022475"/>
    </source>
</evidence>
<organism evidence="8 9">
    <name type="scientific">Anopheles christyi</name>
    <dbReference type="NCBI Taxonomy" id="43041"/>
    <lineage>
        <taxon>Eukaryota</taxon>
        <taxon>Metazoa</taxon>
        <taxon>Ecdysozoa</taxon>
        <taxon>Arthropoda</taxon>
        <taxon>Hexapoda</taxon>
        <taxon>Insecta</taxon>
        <taxon>Pterygota</taxon>
        <taxon>Neoptera</taxon>
        <taxon>Endopterygota</taxon>
        <taxon>Diptera</taxon>
        <taxon>Nematocera</taxon>
        <taxon>Culicoidea</taxon>
        <taxon>Culicidae</taxon>
        <taxon>Anophelinae</taxon>
        <taxon>Anopheles</taxon>
    </lineage>
</organism>
<evidence type="ECO:0000256" key="5">
    <source>
        <dbReference type="ARBA" id="ARBA00022989"/>
    </source>
</evidence>
<dbReference type="VEuPathDB" id="VectorBase:ACHR008789"/>
<comment type="subcellular location">
    <subcellularLocation>
        <location evidence="1 7">Cell membrane</location>
        <topology evidence="1 7">Multi-pass membrane protein</topology>
    </subcellularLocation>
</comment>